<proteinExistence type="predicted"/>
<dbReference type="Proteomes" id="UP000324575">
    <property type="component" value="Unassembled WGS sequence"/>
</dbReference>
<dbReference type="AlphaFoldDB" id="A0A5M8NU76"/>
<accession>A0A5M8NU76</accession>
<dbReference type="SUPFAM" id="SSF49785">
    <property type="entry name" value="Galactose-binding domain-like"/>
    <property type="match status" value="1"/>
</dbReference>
<dbReference type="InterPro" id="IPR008979">
    <property type="entry name" value="Galactose-bd-like_sf"/>
</dbReference>
<reference evidence="2 3" key="1">
    <citation type="submission" date="2019-03" db="EMBL/GenBank/DDBJ databases">
        <title>Single cell metagenomics reveals metabolic interactions within the superorganism composed of flagellate Streblomastix strix and complex community of Bacteroidetes bacteria on its surface.</title>
        <authorList>
            <person name="Treitli S.C."/>
            <person name="Kolisko M."/>
            <person name="Husnik F."/>
            <person name="Keeling P."/>
            <person name="Hampl V."/>
        </authorList>
    </citation>
    <scope>NUCLEOTIDE SEQUENCE [LARGE SCALE GENOMIC DNA]</scope>
    <source>
        <strain evidence="2">St1</strain>
    </source>
</reference>
<dbReference type="InterPro" id="IPR000421">
    <property type="entry name" value="FA58C"/>
</dbReference>
<feature type="domain" description="F5/8 type C" evidence="1">
    <location>
        <begin position="1"/>
        <end position="117"/>
    </location>
</feature>
<dbReference type="Pfam" id="PF00754">
    <property type="entry name" value="F5_F8_type_C"/>
    <property type="match status" value="1"/>
</dbReference>
<comment type="caution">
    <text evidence="2">The sequence shown here is derived from an EMBL/GenBank/DDBJ whole genome shotgun (WGS) entry which is preliminary data.</text>
</comment>
<dbReference type="EMBL" id="SNRX01000061">
    <property type="protein sequence ID" value="KAA6300621.1"/>
    <property type="molecule type" value="Genomic_DNA"/>
</dbReference>
<dbReference type="PROSITE" id="PS50022">
    <property type="entry name" value="FA58C_3"/>
    <property type="match status" value="1"/>
</dbReference>
<evidence type="ECO:0000259" key="1">
    <source>
        <dbReference type="PROSITE" id="PS50022"/>
    </source>
</evidence>
<evidence type="ECO:0000313" key="2">
    <source>
        <dbReference type="EMBL" id="KAA6300621.1"/>
    </source>
</evidence>
<gene>
    <name evidence="2" type="ORF">EZS26_003227</name>
</gene>
<dbReference type="Gene3D" id="2.60.120.260">
    <property type="entry name" value="Galactose-binding domain-like"/>
    <property type="match status" value="1"/>
</dbReference>
<organism evidence="2 3">
    <name type="scientific">Candidatus Ordinivivax streblomastigis</name>
    <dbReference type="NCBI Taxonomy" id="2540710"/>
    <lineage>
        <taxon>Bacteria</taxon>
        <taxon>Pseudomonadati</taxon>
        <taxon>Bacteroidota</taxon>
        <taxon>Bacteroidia</taxon>
        <taxon>Bacteroidales</taxon>
        <taxon>Candidatus Ordinivivax</taxon>
    </lineage>
</organism>
<sequence length="118" mass="13273">MTTMWQSKWSGGAAQPPHWLIIDLGQPLNLVKIELYRRVGAVVDTKTVQLSVSNDPNPDGTWKSIGMLNYSGIVGDDLRTLDITPDTDTDGRYLKLYLPDSNRFPYVQLAKIYIYVGN</sequence>
<protein>
    <recommendedName>
        <fullName evidence="1">F5/8 type C domain-containing protein</fullName>
    </recommendedName>
</protein>
<name>A0A5M8NU76_9BACT</name>
<evidence type="ECO:0000313" key="3">
    <source>
        <dbReference type="Proteomes" id="UP000324575"/>
    </source>
</evidence>